<feature type="transmembrane region" description="Helical" evidence="1">
    <location>
        <begin position="60"/>
        <end position="79"/>
    </location>
</feature>
<keyword evidence="1" id="KW-1133">Transmembrane helix</keyword>
<dbReference type="EMBL" id="JACHVB010000035">
    <property type="protein sequence ID" value="MBC2595131.1"/>
    <property type="molecule type" value="Genomic_DNA"/>
</dbReference>
<evidence type="ECO:0000256" key="1">
    <source>
        <dbReference type="SAM" id="Phobius"/>
    </source>
</evidence>
<keyword evidence="4" id="KW-1185">Reference proteome</keyword>
<sequence>MLQSLAAWAGLWLVLYACAVFAANRQHPTVVEYLNAPIYEKAANFPLSQLQAYRETRKDYALIALGAAFIISQTSVILTHTEKMSRSRRPD</sequence>
<feature type="chain" id="PRO_5032347257" evidence="2">
    <location>
        <begin position="23"/>
        <end position="91"/>
    </location>
</feature>
<evidence type="ECO:0000313" key="3">
    <source>
        <dbReference type="EMBL" id="MBC2595131.1"/>
    </source>
</evidence>
<keyword evidence="2" id="KW-0732">Signal</keyword>
<proteinExistence type="predicted"/>
<comment type="caution">
    <text evidence="3">The sequence shown here is derived from an EMBL/GenBank/DDBJ whole genome shotgun (WGS) entry which is preliminary data.</text>
</comment>
<keyword evidence="1" id="KW-0812">Transmembrane</keyword>
<accession>A0A842HIW6</accession>
<gene>
    <name evidence="3" type="ORF">H5P28_12760</name>
</gene>
<feature type="signal peptide" evidence="2">
    <location>
        <begin position="1"/>
        <end position="22"/>
    </location>
</feature>
<protein>
    <submittedName>
        <fullName evidence="3">Uncharacterized protein</fullName>
    </submittedName>
</protein>
<dbReference type="Proteomes" id="UP000546464">
    <property type="component" value="Unassembled WGS sequence"/>
</dbReference>
<organism evidence="3 4">
    <name type="scientific">Ruficoccus amylovorans</name>
    <dbReference type="NCBI Taxonomy" id="1804625"/>
    <lineage>
        <taxon>Bacteria</taxon>
        <taxon>Pseudomonadati</taxon>
        <taxon>Verrucomicrobiota</taxon>
        <taxon>Opitutia</taxon>
        <taxon>Puniceicoccales</taxon>
        <taxon>Cerasicoccaceae</taxon>
        <taxon>Ruficoccus</taxon>
    </lineage>
</organism>
<name>A0A842HIW6_9BACT</name>
<keyword evidence="1" id="KW-0472">Membrane</keyword>
<dbReference type="RefSeq" id="WP_185676094.1">
    <property type="nucleotide sequence ID" value="NZ_JACHVB010000035.1"/>
</dbReference>
<evidence type="ECO:0000313" key="4">
    <source>
        <dbReference type="Proteomes" id="UP000546464"/>
    </source>
</evidence>
<reference evidence="3 4" key="1">
    <citation type="submission" date="2020-07" db="EMBL/GenBank/DDBJ databases">
        <authorList>
            <person name="Feng X."/>
        </authorList>
    </citation>
    <scope>NUCLEOTIDE SEQUENCE [LARGE SCALE GENOMIC DNA]</scope>
    <source>
        <strain evidence="3 4">JCM31066</strain>
    </source>
</reference>
<evidence type="ECO:0000256" key="2">
    <source>
        <dbReference type="SAM" id="SignalP"/>
    </source>
</evidence>
<dbReference type="AlphaFoldDB" id="A0A842HIW6"/>